<evidence type="ECO:0000313" key="2">
    <source>
        <dbReference type="EMBL" id="VVP71416.1"/>
    </source>
</evidence>
<organism evidence="2 3">
    <name type="scientific">Pseudomonas fluorescens</name>
    <dbReference type="NCBI Taxonomy" id="294"/>
    <lineage>
        <taxon>Bacteria</taxon>
        <taxon>Pseudomonadati</taxon>
        <taxon>Pseudomonadota</taxon>
        <taxon>Gammaproteobacteria</taxon>
        <taxon>Pseudomonadales</taxon>
        <taxon>Pseudomonadaceae</taxon>
        <taxon>Pseudomonas</taxon>
    </lineage>
</organism>
<dbReference type="SUPFAM" id="SSF56925">
    <property type="entry name" value="OMPA-like"/>
    <property type="match status" value="1"/>
</dbReference>
<reference evidence="2 3" key="1">
    <citation type="submission" date="2019-09" db="EMBL/GenBank/DDBJ databases">
        <authorList>
            <person name="Chandra G."/>
            <person name="Truman W A."/>
        </authorList>
    </citation>
    <scope>NUCLEOTIDE SEQUENCE [LARGE SCALE GENOMIC DNA]</scope>
    <source>
        <strain evidence="2">PS922</strain>
    </source>
</reference>
<gene>
    <name evidence="2" type="ORF">PS922_00863</name>
</gene>
<dbReference type="AlphaFoldDB" id="A0A5E7RAJ7"/>
<dbReference type="PANTHER" id="PTHR36920">
    <property type="match status" value="1"/>
</dbReference>
<evidence type="ECO:0000313" key="3">
    <source>
        <dbReference type="Proteomes" id="UP000325565"/>
    </source>
</evidence>
<accession>A0A5E7RAJ7</accession>
<dbReference type="Proteomes" id="UP000325565">
    <property type="component" value="Unassembled WGS sequence"/>
</dbReference>
<keyword evidence="1" id="KW-0732">Signal</keyword>
<name>A0A5E7RAJ7_PSEFL</name>
<dbReference type="PANTHER" id="PTHR36920:SF1">
    <property type="entry name" value="OUTER MEMBRANE PROTEIN W"/>
    <property type="match status" value="1"/>
</dbReference>
<dbReference type="GO" id="GO:0055085">
    <property type="term" value="P:transmembrane transport"/>
    <property type="evidence" value="ECO:0007669"/>
    <property type="project" value="TreeGrafter"/>
</dbReference>
<dbReference type="Gene3D" id="2.40.160.20">
    <property type="match status" value="1"/>
</dbReference>
<dbReference type="InterPro" id="IPR005618">
    <property type="entry name" value="OMPW"/>
</dbReference>
<dbReference type="EMBL" id="CABVJB010000001">
    <property type="protein sequence ID" value="VVP71416.1"/>
    <property type="molecule type" value="Genomic_DNA"/>
</dbReference>
<proteinExistence type="predicted"/>
<dbReference type="GO" id="GO:0019867">
    <property type="term" value="C:outer membrane"/>
    <property type="evidence" value="ECO:0007669"/>
    <property type="project" value="InterPro"/>
</dbReference>
<dbReference type="RefSeq" id="WP_154862851.1">
    <property type="nucleotide sequence ID" value="NZ_CABVJB010000001.1"/>
</dbReference>
<protein>
    <recommendedName>
        <fullName evidence="4">OmpW family protein</fullName>
    </recommendedName>
</protein>
<sequence precursor="true">MTSKNKNNILVTLFFIVFFCSRAHAESDQPMNAVKLGFADIHFHTSTSDLEGPVGTTPPGITANINNTQTLAIIYERQISGPWSIVLQGGAPPTLKVDATGTAKSLGKIATAKAWFPALILKYTFRDVFGLRPYIGAGVNYTFYTDKHMTDAYTNGFGGTSSSAKLDDTWGGVMKFGAEFPLSDNWVFDIGYSHYWIKTKATITTETPGIGRIERTIQAKANPDAFGLLIGYKF</sequence>
<dbReference type="InterPro" id="IPR011250">
    <property type="entry name" value="OMP/PagP_B-barrel"/>
</dbReference>
<dbReference type="Pfam" id="PF03922">
    <property type="entry name" value="OmpW"/>
    <property type="match status" value="1"/>
</dbReference>
<evidence type="ECO:0000256" key="1">
    <source>
        <dbReference type="SAM" id="SignalP"/>
    </source>
</evidence>
<evidence type="ECO:0008006" key="4">
    <source>
        <dbReference type="Google" id="ProtNLM"/>
    </source>
</evidence>
<feature type="signal peptide" evidence="1">
    <location>
        <begin position="1"/>
        <end position="25"/>
    </location>
</feature>
<feature type="chain" id="PRO_5022927656" description="OmpW family protein" evidence="1">
    <location>
        <begin position="26"/>
        <end position="234"/>
    </location>
</feature>